<evidence type="ECO:0000313" key="9">
    <source>
        <dbReference type="EMBL" id="SFS01396.1"/>
    </source>
</evidence>
<comment type="similarity">
    <text evidence="2 8">Belongs to the 4-toluene sulfonate uptake permease (TSUP) (TC 2.A.102) family.</text>
</comment>
<evidence type="ECO:0000256" key="1">
    <source>
        <dbReference type="ARBA" id="ARBA00004651"/>
    </source>
</evidence>
<keyword evidence="3" id="KW-0813">Transport</keyword>
<keyword evidence="10" id="KW-1185">Reference proteome</keyword>
<dbReference type="Pfam" id="PF01925">
    <property type="entry name" value="TauE"/>
    <property type="match status" value="1"/>
</dbReference>
<sequence length="262" mass="27499">MWQASTHPTWQPSKLPFDLGPATAAALAVGLLVAAFVRGYSGFGFSAIFIAFAALLTNPLPLIPVVFTCEILMTAFQARGIRGHVDWRRVGWLLLGAAIALPFSVSVMVSVGADTARAVVSSIILLMSLVLLSGWTLQRRIGPLGHGGVGVLSGLCNSAGVGGLPVAAFLSAQPVEAATFRATMIVFLTGIDLMTLPLMWYGGLVSWDTALAAAMAFPLLGLGVWLGGRRFLSASPTTFRRFAVLLLLALSLLGLIRAFFGG</sequence>
<feature type="transmembrane region" description="Helical" evidence="8">
    <location>
        <begin position="239"/>
        <end position="260"/>
    </location>
</feature>
<organism evidence="9 10">
    <name type="scientific">Yoonia litorea</name>
    <dbReference type="NCBI Taxonomy" id="1123755"/>
    <lineage>
        <taxon>Bacteria</taxon>
        <taxon>Pseudomonadati</taxon>
        <taxon>Pseudomonadota</taxon>
        <taxon>Alphaproteobacteria</taxon>
        <taxon>Rhodobacterales</taxon>
        <taxon>Paracoccaceae</taxon>
        <taxon>Yoonia</taxon>
    </lineage>
</organism>
<evidence type="ECO:0000256" key="4">
    <source>
        <dbReference type="ARBA" id="ARBA00022475"/>
    </source>
</evidence>
<evidence type="ECO:0000256" key="6">
    <source>
        <dbReference type="ARBA" id="ARBA00022989"/>
    </source>
</evidence>
<evidence type="ECO:0000256" key="2">
    <source>
        <dbReference type="ARBA" id="ARBA00009142"/>
    </source>
</evidence>
<dbReference type="Proteomes" id="UP000198926">
    <property type="component" value="Unassembled WGS sequence"/>
</dbReference>
<proteinExistence type="inferred from homology"/>
<feature type="transmembrane region" description="Helical" evidence="8">
    <location>
        <begin position="182"/>
        <end position="203"/>
    </location>
</feature>
<evidence type="ECO:0000256" key="5">
    <source>
        <dbReference type="ARBA" id="ARBA00022692"/>
    </source>
</evidence>
<accession>A0A1I6LD43</accession>
<dbReference type="PANTHER" id="PTHR30269">
    <property type="entry name" value="TRANSMEMBRANE PROTEIN YFCA"/>
    <property type="match status" value="1"/>
</dbReference>
<feature type="transmembrane region" description="Helical" evidence="8">
    <location>
        <begin position="90"/>
        <end position="111"/>
    </location>
</feature>
<dbReference type="AlphaFoldDB" id="A0A1I6LD43"/>
<keyword evidence="5 8" id="KW-0812">Transmembrane</keyword>
<feature type="transmembrane region" description="Helical" evidence="8">
    <location>
        <begin position="20"/>
        <end position="37"/>
    </location>
</feature>
<name>A0A1I6LD43_9RHOB</name>
<feature type="transmembrane region" description="Helical" evidence="8">
    <location>
        <begin position="49"/>
        <end position="78"/>
    </location>
</feature>
<dbReference type="GO" id="GO:0005886">
    <property type="term" value="C:plasma membrane"/>
    <property type="evidence" value="ECO:0007669"/>
    <property type="project" value="UniProtKB-SubCell"/>
</dbReference>
<dbReference type="InterPro" id="IPR002781">
    <property type="entry name" value="TM_pro_TauE-like"/>
</dbReference>
<evidence type="ECO:0000256" key="8">
    <source>
        <dbReference type="RuleBase" id="RU363041"/>
    </source>
</evidence>
<dbReference type="InterPro" id="IPR052017">
    <property type="entry name" value="TSUP"/>
</dbReference>
<feature type="transmembrane region" description="Helical" evidence="8">
    <location>
        <begin position="209"/>
        <end position="227"/>
    </location>
</feature>
<feature type="transmembrane region" description="Helical" evidence="8">
    <location>
        <begin position="149"/>
        <end position="170"/>
    </location>
</feature>
<dbReference type="PANTHER" id="PTHR30269:SF37">
    <property type="entry name" value="MEMBRANE TRANSPORTER PROTEIN"/>
    <property type="match status" value="1"/>
</dbReference>
<evidence type="ECO:0000256" key="7">
    <source>
        <dbReference type="ARBA" id="ARBA00023136"/>
    </source>
</evidence>
<dbReference type="STRING" id="1123755.SAMN05444714_0412"/>
<evidence type="ECO:0000256" key="3">
    <source>
        <dbReference type="ARBA" id="ARBA00022448"/>
    </source>
</evidence>
<evidence type="ECO:0000313" key="10">
    <source>
        <dbReference type="Proteomes" id="UP000198926"/>
    </source>
</evidence>
<keyword evidence="7 8" id="KW-0472">Membrane</keyword>
<keyword evidence="4 8" id="KW-1003">Cell membrane</keyword>
<reference evidence="9 10" key="1">
    <citation type="submission" date="2016-10" db="EMBL/GenBank/DDBJ databases">
        <authorList>
            <person name="de Groot N.N."/>
        </authorList>
    </citation>
    <scope>NUCLEOTIDE SEQUENCE [LARGE SCALE GENOMIC DNA]</scope>
    <source>
        <strain evidence="9 10">DSM 29433</strain>
    </source>
</reference>
<dbReference type="RefSeq" id="WP_375342229.1">
    <property type="nucleotide sequence ID" value="NZ_FOZM01000001.1"/>
</dbReference>
<comment type="subcellular location">
    <subcellularLocation>
        <location evidence="1 8">Cell membrane</location>
        <topology evidence="1 8">Multi-pass membrane protein</topology>
    </subcellularLocation>
</comment>
<gene>
    <name evidence="9" type="ORF">SAMN05444714_0412</name>
</gene>
<protein>
    <recommendedName>
        <fullName evidence="8">Probable membrane transporter protein</fullName>
    </recommendedName>
</protein>
<feature type="transmembrane region" description="Helical" evidence="8">
    <location>
        <begin position="118"/>
        <end position="137"/>
    </location>
</feature>
<keyword evidence="6 8" id="KW-1133">Transmembrane helix</keyword>
<dbReference type="EMBL" id="FOZM01000001">
    <property type="protein sequence ID" value="SFS01396.1"/>
    <property type="molecule type" value="Genomic_DNA"/>
</dbReference>